<reference evidence="2 3" key="1">
    <citation type="submission" date="2015-10" db="EMBL/GenBank/DDBJ databases">
        <title>Butyribacter intestini gen. nov., sp. nov., a butyric acid-producing bacterium of the family Lachnospiraceae isolated from the human faeces.</title>
        <authorList>
            <person name="Zou Y."/>
            <person name="Xue W."/>
            <person name="Luo G."/>
            <person name="Lv M."/>
        </authorList>
    </citation>
    <scope>NUCLEOTIDE SEQUENCE [LARGE SCALE GENOMIC DNA]</scope>
    <source>
        <strain evidence="2 3">TF01-11</strain>
    </source>
</reference>
<name>A0AAW3JUT2_9FIRM</name>
<evidence type="ECO:0000313" key="3">
    <source>
        <dbReference type="Proteomes" id="UP000050833"/>
    </source>
</evidence>
<evidence type="ECO:0000256" key="1">
    <source>
        <dbReference type="SAM" id="SignalP"/>
    </source>
</evidence>
<comment type="caution">
    <text evidence="2">The sequence shown here is derived from an EMBL/GenBank/DDBJ whole genome shotgun (WGS) entry which is preliminary data.</text>
</comment>
<sequence length="140" mass="16135">MKNTKRKHLKLCLLLLFMVLGCFAITNVRTTTVQASSRMFKSNGRTYMEKHNDNTLNTVLYQKVSGHYKQVAKSSRYLIYRFSYGKKLYFSSADDEGTGITCTYTKGKNGFKLERSKMVLTERSGRYAVGYICMIVYTIL</sequence>
<feature type="chain" id="PRO_5043980239" evidence="1">
    <location>
        <begin position="25"/>
        <end position="140"/>
    </location>
</feature>
<dbReference type="Proteomes" id="UP000050833">
    <property type="component" value="Unassembled WGS sequence"/>
</dbReference>
<gene>
    <name evidence="2" type="ORF">APZ18_12785</name>
</gene>
<dbReference type="RefSeq" id="WP_055945495.1">
    <property type="nucleotide sequence ID" value="NZ_LLKB01000005.1"/>
</dbReference>
<dbReference type="EMBL" id="LLKB01000005">
    <property type="protein sequence ID" value="KQC85541.1"/>
    <property type="molecule type" value="Genomic_DNA"/>
</dbReference>
<feature type="signal peptide" evidence="1">
    <location>
        <begin position="1"/>
        <end position="24"/>
    </location>
</feature>
<keyword evidence="1" id="KW-0732">Signal</keyword>
<accession>A0AAW3JUT2</accession>
<evidence type="ECO:0000313" key="2">
    <source>
        <dbReference type="EMBL" id="KQC85541.1"/>
    </source>
</evidence>
<proteinExistence type="predicted"/>
<dbReference type="PROSITE" id="PS51257">
    <property type="entry name" value="PROKAR_LIPOPROTEIN"/>
    <property type="match status" value="1"/>
</dbReference>
<organism evidence="2 3">
    <name type="scientific">Butyribacter intestini</name>
    <dbReference type="NCBI Taxonomy" id="1703332"/>
    <lineage>
        <taxon>Bacteria</taxon>
        <taxon>Bacillati</taxon>
        <taxon>Bacillota</taxon>
        <taxon>Clostridia</taxon>
        <taxon>Lachnospirales</taxon>
        <taxon>Lachnospiraceae</taxon>
        <taxon>Butyribacter</taxon>
    </lineage>
</organism>
<protein>
    <submittedName>
        <fullName evidence="2">Uncharacterized protein</fullName>
    </submittedName>
</protein>
<dbReference type="AlphaFoldDB" id="A0AAW3JUT2"/>
<keyword evidence="3" id="KW-1185">Reference proteome</keyword>